<keyword evidence="3" id="KW-0479">Metal-binding</keyword>
<keyword evidence="8" id="KW-0030">Aminoacyl-tRNA synthetase</keyword>
<sequence>METELSETILPTVTKMYVCGPTVYNDAHIGHARIYVIVDLINRTMNKILNKPTHLVMNVTDIDDKIIRESKNKGITWLELARLHENSFFDCMSKLNVTRPDSVIRVTESISDIVLYIQQIINNGFAYIVSDSSVYFDSIEYKKAGYEFSEIDDEEEQQYESLLSKEIVSQKKHHKDFALWKGRSESDVGFNVEFIFDNQTFKSFGVPGWHIECSAMIKKTLGNSIDIHFGGIDLKFPHHYNECLQANAYHHPMYNPLHQSDTMIFHTWTREFIHVGHLCIKGQKMSKSLKNFSTIKEMLDKINSNQFRWLFMSTKWKQQVDFTDGLISIAKELDFTVVNFVNRVSNYPFEVSDVEFNDKETLLHDDFYRIQQRIYSYLTEFKFEMVARSIQHLIGTTNVYLDLPRPNESIVGKIRDYLLDLLDKLGFIYRVGNSSSSHKIKDLMNILIETRSQLRQLTRNPDLSPGIKKQLFDILDRQRNIQLPDIGIILEDSKDSSLWYENSCVQSSE</sequence>
<evidence type="ECO:0000256" key="4">
    <source>
        <dbReference type="ARBA" id="ARBA00022741"/>
    </source>
</evidence>
<dbReference type="GO" id="GO:0004817">
    <property type="term" value="F:cysteine-tRNA ligase activity"/>
    <property type="evidence" value="ECO:0007669"/>
    <property type="project" value="UniProtKB-EC"/>
</dbReference>
<dbReference type="OrthoDB" id="29826at10239"/>
<dbReference type="EMBL" id="HQ336222">
    <property type="protein sequence ID" value="ADO18016.1"/>
    <property type="molecule type" value="Genomic_DNA"/>
</dbReference>
<dbReference type="InterPro" id="IPR032678">
    <property type="entry name" value="tRNA-synt_1_cat_dom"/>
</dbReference>
<dbReference type="GO" id="GO:0005524">
    <property type="term" value="F:ATP binding"/>
    <property type="evidence" value="ECO:0007669"/>
    <property type="project" value="UniProtKB-KW"/>
</dbReference>
<reference evidence="8 11" key="2">
    <citation type="journal article" date="2011" name="Virol. J.">
        <title>Breaking the 1000-gene barrier for Mimivirus using ultra-deep genome and transcriptome sequencing.</title>
        <authorList>
            <person name="Legendre M."/>
            <person name="Santini S."/>
            <person name="Rico A."/>
            <person name="Abergel C."/>
            <person name="Claverie J.M."/>
        </authorList>
    </citation>
    <scope>NUCLEOTIDE SEQUENCE [LARGE SCALE GENOMIC DNA]</scope>
</reference>
<evidence type="ECO:0000313" key="10">
    <source>
        <dbReference type="EMBL" id="AKI80820.1"/>
    </source>
</evidence>
<dbReference type="Pfam" id="PF01406">
    <property type="entry name" value="tRNA-synt_1e"/>
    <property type="match status" value="1"/>
</dbReference>
<evidence type="ECO:0000256" key="2">
    <source>
        <dbReference type="ARBA" id="ARBA00022598"/>
    </source>
</evidence>
<dbReference type="GeneID" id="9924764"/>
<evidence type="ECO:0000313" key="11">
    <source>
        <dbReference type="Proteomes" id="UP000201519"/>
    </source>
</evidence>
<keyword evidence="4" id="KW-0547">Nucleotide-binding</keyword>
<evidence type="ECO:0000313" key="13">
    <source>
        <dbReference type="Proteomes" id="UP000274448"/>
    </source>
</evidence>
<dbReference type="SUPFAM" id="SSF47323">
    <property type="entry name" value="Anticodon-binding domain of a subclass of class I aminoacyl-tRNA synthetases"/>
    <property type="match status" value="1"/>
</dbReference>
<evidence type="ECO:0000256" key="6">
    <source>
        <dbReference type="ARBA" id="ARBA00022840"/>
    </source>
</evidence>
<organismHost>
    <name type="scientific">Acanthamoeba polyphaga</name>
    <name type="common">Amoeba</name>
    <dbReference type="NCBI Taxonomy" id="5757"/>
</organismHost>
<evidence type="ECO:0000259" key="7">
    <source>
        <dbReference type="Pfam" id="PF01406"/>
    </source>
</evidence>
<keyword evidence="5" id="KW-0862">Zinc</keyword>
<dbReference type="RefSeq" id="YP_003986656.1">
    <property type="nucleotide sequence ID" value="NC_014649.1"/>
</dbReference>
<dbReference type="PRINTS" id="PR00983">
    <property type="entry name" value="TRNASYNTHCYS"/>
</dbReference>
<comment type="cofactor">
    <cofactor evidence="1">
        <name>Zn(2+)</name>
        <dbReference type="ChEBI" id="CHEBI:29105"/>
    </cofactor>
</comment>
<accession>A0A0G2Y4Q1</accession>
<dbReference type="InterPro" id="IPR014729">
    <property type="entry name" value="Rossmann-like_a/b/a_fold"/>
</dbReference>
<dbReference type="KEGG" id="vg:9924764"/>
<keyword evidence="6" id="KW-0067">ATP-binding</keyword>
<accession>E3VYX0</accession>
<gene>
    <name evidence="8" type="primary">L164</name>
    <name evidence="9" type="ORF">MIMI_L164</name>
</gene>
<dbReference type="GO" id="GO:0046872">
    <property type="term" value="F:metal ion binding"/>
    <property type="evidence" value="ECO:0007669"/>
    <property type="project" value="UniProtKB-KW"/>
</dbReference>
<dbReference type="EMBL" id="JN036606">
    <property type="protein sequence ID" value="AEJ34398.1"/>
    <property type="molecule type" value="Genomic_DNA"/>
</dbReference>
<proteinExistence type="predicted"/>
<dbReference type="SMR" id="A0A0G2Y4Q1"/>
<keyword evidence="11" id="KW-1185">Reference proteome</keyword>
<dbReference type="SUPFAM" id="SSF52374">
    <property type="entry name" value="Nucleotidylyl transferase"/>
    <property type="match status" value="1"/>
</dbReference>
<evidence type="ECO:0000313" key="8">
    <source>
        <dbReference type="EMBL" id="ADO18016.1"/>
    </source>
</evidence>
<protein>
    <submittedName>
        <fullName evidence="8">Cysteinyl-tRNA synthetase</fullName>
        <ecNumber evidence="8">6.1.1.16</ecNumber>
    </submittedName>
</protein>
<dbReference type="EC" id="6.1.1.16" evidence="8"/>
<evidence type="ECO:0000313" key="9">
    <source>
        <dbReference type="EMBL" id="AEJ34398.1"/>
    </source>
</evidence>
<reference evidence="10 13" key="3">
    <citation type="submission" date="2014-10" db="EMBL/GenBank/DDBJ databases">
        <title>Pan-genome analysis of Brazilian lineage A amoebal mimiviruses.</title>
        <authorList>
            <person name="Assis F.L."/>
            <person name="Abrahao J.S."/>
            <person name="Kroon E.G."/>
            <person name="Dornas F.P."/>
            <person name="Andrade K.R."/>
            <person name="Borato P.V.M."/>
            <person name="Pilotto M.R."/>
            <person name="Benamar S."/>
            <person name="LaScola B."/>
            <person name="Colson P."/>
        </authorList>
    </citation>
    <scope>NUCLEOTIDE SEQUENCE [LARGE SCALE GENOMIC DNA]</scope>
    <source>
        <strain evidence="10 13">Amazonia</strain>
    </source>
</reference>
<name>A0A0G2Y4Q1_MIMIV</name>
<evidence type="ECO:0000313" key="12">
    <source>
        <dbReference type="Proteomes" id="UP000240552"/>
    </source>
</evidence>
<dbReference type="Proteomes" id="UP000201519">
    <property type="component" value="Segment"/>
</dbReference>
<evidence type="ECO:0000256" key="3">
    <source>
        <dbReference type="ARBA" id="ARBA00022723"/>
    </source>
</evidence>
<dbReference type="PANTHER" id="PTHR10890">
    <property type="entry name" value="CYSTEINYL-TRNA SYNTHETASE"/>
    <property type="match status" value="1"/>
</dbReference>
<reference evidence="9 12" key="1">
    <citation type="journal article" date="2011" name="Proc. Natl. Acad. Sci. U.S.A.">
        <title>Mimivirus shows dramatic genome reduction after intraamoebal culture.</title>
        <authorList>
            <person name="Boyer M."/>
            <person name="Azza S."/>
            <person name="Barrassi L."/>
            <person name="Klose T."/>
            <person name="Campocasso A."/>
            <person name="Pagnier I."/>
            <person name="Fournous G."/>
            <person name="Borg A."/>
            <person name="Robert C."/>
            <person name="Zhang X."/>
            <person name="Desnues C."/>
            <person name="Henrissat B."/>
            <person name="Rossmann M.G."/>
            <person name="La Scola B."/>
            <person name="Raoult D."/>
        </authorList>
    </citation>
    <scope>NUCLEOTIDE SEQUENCE [LARGE SCALE GENOMIC DNA]</scope>
    <source>
        <strain evidence="9">M4</strain>
    </source>
</reference>
<dbReference type="EMBL" id="KM982403">
    <property type="protein sequence ID" value="AKI80820.1"/>
    <property type="molecule type" value="Genomic_DNA"/>
</dbReference>
<keyword evidence="2 8" id="KW-0436">Ligase</keyword>
<dbReference type="InterPro" id="IPR009080">
    <property type="entry name" value="tRNAsynth_Ia_anticodon-bd"/>
</dbReference>
<dbReference type="Proteomes" id="UP000240552">
    <property type="component" value="Segment"/>
</dbReference>
<dbReference type="PANTHER" id="PTHR10890:SF3">
    <property type="entry name" value="CYSTEINE--TRNA LIGASE, CYTOPLASMIC"/>
    <property type="match status" value="1"/>
</dbReference>
<dbReference type="Proteomes" id="UP000274448">
    <property type="component" value="Segment"/>
</dbReference>
<feature type="domain" description="tRNA synthetases class I catalytic" evidence="7">
    <location>
        <begin position="13"/>
        <end position="331"/>
    </location>
</feature>
<dbReference type="InterPro" id="IPR024909">
    <property type="entry name" value="Cys-tRNA/MSH_ligase"/>
</dbReference>
<dbReference type="Gene3D" id="3.40.50.620">
    <property type="entry name" value="HUPs"/>
    <property type="match status" value="1"/>
</dbReference>
<evidence type="ECO:0000256" key="5">
    <source>
        <dbReference type="ARBA" id="ARBA00022833"/>
    </source>
</evidence>
<evidence type="ECO:0000256" key="1">
    <source>
        <dbReference type="ARBA" id="ARBA00001947"/>
    </source>
</evidence>
<organism evidence="8 11">
    <name type="scientific">Acanthamoeba polyphaga mimivirus</name>
    <name type="common">APMV</name>
    <dbReference type="NCBI Taxonomy" id="212035"/>
    <lineage>
        <taxon>Viruses</taxon>
        <taxon>Varidnaviria</taxon>
        <taxon>Bamfordvirae</taxon>
        <taxon>Nucleocytoviricota</taxon>
        <taxon>Megaviricetes</taxon>
        <taxon>Imitervirales</taxon>
        <taxon>Mimiviridae</taxon>
        <taxon>Megamimivirinae</taxon>
        <taxon>Mimivirus</taxon>
        <taxon>Mimivirus bradfordmassiliense</taxon>
    </lineage>
</organism>